<dbReference type="OrthoDB" id="5188280at2"/>
<protein>
    <submittedName>
        <fullName evidence="2">Uncharacterized protein</fullName>
    </submittedName>
</protein>
<evidence type="ECO:0000313" key="2">
    <source>
        <dbReference type="EMBL" id="SHG71843.1"/>
    </source>
</evidence>
<proteinExistence type="predicted"/>
<name>A0A1M5M564_9ACTN</name>
<evidence type="ECO:0000313" key="3">
    <source>
        <dbReference type="Proteomes" id="UP000186132"/>
    </source>
</evidence>
<accession>A0A1M5M564</accession>
<sequence length="224" mass="22946">MTSGESRGGAPRHHRPALFADLTEMIDAAGGDASPSTRAEVAAATAAAVVTAGRGPGDDDLFVALADHVGLDTLAALWRDSDPVSLPGALWTLYVLRQWCHGDSAGVTRLWRTGEPLAPADAAVAGLPDYADEEAVRRFADAVLGGLYRRDLAVALERAAAFFRVVATGRRAAGDSGGTGNVGDSVAAGAPERTGEPAALADRNERAAASLGAAARLWRAGALH</sequence>
<keyword evidence="3" id="KW-1185">Reference proteome</keyword>
<dbReference type="EMBL" id="FQVU01000003">
    <property type="protein sequence ID" value="SHG71843.1"/>
    <property type="molecule type" value="Genomic_DNA"/>
</dbReference>
<dbReference type="STRING" id="1206085.SAMN05443575_2620"/>
<dbReference type="RefSeq" id="WP_143168167.1">
    <property type="nucleotide sequence ID" value="NZ_FQVU01000003.1"/>
</dbReference>
<evidence type="ECO:0000256" key="1">
    <source>
        <dbReference type="SAM" id="MobiDB-lite"/>
    </source>
</evidence>
<reference evidence="2 3" key="1">
    <citation type="submission" date="2016-11" db="EMBL/GenBank/DDBJ databases">
        <authorList>
            <person name="Jaros S."/>
            <person name="Januszkiewicz K."/>
            <person name="Wedrychowicz H."/>
        </authorList>
    </citation>
    <scope>NUCLEOTIDE SEQUENCE [LARGE SCALE GENOMIC DNA]</scope>
    <source>
        <strain evidence="2 3">DSM 45627</strain>
    </source>
</reference>
<dbReference type="AlphaFoldDB" id="A0A1M5M564"/>
<organism evidence="2 3">
    <name type="scientific">Jatrophihabitans endophyticus</name>
    <dbReference type="NCBI Taxonomy" id="1206085"/>
    <lineage>
        <taxon>Bacteria</taxon>
        <taxon>Bacillati</taxon>
        <taxon>Actinomycetota</taxon>
        <taxon>Actinomycetes</taxon>
        <taxon>Jatrophihabitantales</taxon>
        <taxon>Jatrophihabitantaceae</taxon>
        <taxon>Jatrophihabitans</taxon>
    </lineage>
</organism>
<dbReference type="Proteomes" id="UP000186132">
    <property type="component" value="Unassembled WGS sequence"/>
</dbReference>
<feature type="region of interest" description="Disordered" evidence="1">
    <location>
        <begin position="173"/>
        <end position="200"/>
    </location>
</feature>
<gene>
    <name evidence="2" type="ORF">SAMN05443575_2620</name>
</gene>